<protein>
    <submittedName>
        <fullName evidence="1">UNC93-like protein 3</fullName>
    </submittedName>
</protein>
<reference evidence="1 2" key="1">
    <citation type="journal article" date="2023" name="Science">
        <title>Complex scaffold remodeling in plant triterpene biosynthesis.</title>
        <authorList>
            <person name="De La Pena R."/>
            <person name="Hodgson H."/>
            <person name="Liu J.C."/>
            <person name="Stephenson M.J."/>
            <person name="Martin A.C."/>
            <person name="Owen C."/>
            <person name="Harkess A."/>
            <person name="Leebens-Mack J."/>
            <person name="Jimenez L.E."/>
            <person name="Osbourn A."/>
            <person name="Sattely E.S."/>
        </authorList>
    </citation>
    <scope>NUCLEOTIDE SEQUENCE [LARGE SCALE GENOMIC DNA]</scope>
    <source>
        <strain evidence="2">cv. JPN11</strain>
        <tissue evidence="1">Leaf</tissue>
    </source>
</reference>
<sequence>MDSGDSRREQSPLIVDNLEIRTPKDYTRDVHILSCAFLLIFLAYGAAQNLETTVNTEGNLGTISLGILYLSFTCFSLIASLVVRVLGSKNALILGTTGYWLFVAANLVPSWYTMVPASFYLGFAASIIWVGEGTYLTSAALSHASNRNLPEATVIGSFNGEFWGFFASHQFVGNLISLAVLRDNKEGSTSGTTLLFIVFLCSMTLGTILMCFLHKEDGKGEKGPVDSSVNFYSHILSLLKSITTLLLDIRMLLIIPLIAYSGLQQAFVWAEFTNKIVTPALGVSGVGGAMAVYGAFDAICSLAAGRLTSGLSSITFIVSGGLVVQAIVFLWVLLKYSLTSGVLGTLYPLLMAALLGIGDGVLNTQLSALLGLLFKHDTEGAFAQLKVWQSASIAVVFFIYPYISLEAMLIIMLTGIFVSLVGFLFLTLLVEKAFYFSSS</sequence>
<evidence type="ECO:0000313" key="2">
    <source>
        <dbReference type="Proteomes" id="UP001164539"/>
    </source>
</evidence>
<gene>
    <name evidence="1" type="ORF">OWV82_021580</name>
</gene>
<name>A0ACC1X276_MELAZ</name>
<accession>A0ACC1X276</accession>
<evidence type="ECO:0000313" key="1">
    <source>
        <dbReference type="EMBL" id="KAJ4704708.1"/>
    </source>
</evidence>
<comment type="caution">
    <text evidence="1">The sequence shown here is derived from an EMBL/GenBank/DDBJ whole genome shotgun (WGS) entry which is preliminary data.</text>
</comment>
<dbReference type="Proteomes" id="UP001164539">
    <property type="component" value="Chromosome 12"/>
</dbReference>
<keyword evidence="2" id="KW-1185">Reference proteome</keyword>
<dbReference type="EMBL" id="CM051405">
    <property type="protein sequence ID" value="KAJ4704708.1"/>
    <property type="molecule type" value="Genomic_DNA"/>
</dbReference>
<organism evidence="1 2">
    <name type="scientific">Melia azedarach</name>
    <name type="common">Chinaberry tree</name>
    <dbReference type="NCBI Taxonomy" id="155640"/>
    <lineage>
        <taxon>Eukaryota</taxon>
        <taxon>Viridiplantae</taxon>
        <taxon>Streptophyta</taxon>
        <taxon>Embryophyta</taxon>
        <taxon>Tracheophyta</taxon>
        <taxon>Spermatophyta</taxon>
        <taxon>Magnoliopsida</taxon>
        <taxon>eudicotyledons</taxon>
        <taxon>Gunneridae</taxon>
        <taxon>Pentapetalae</taxon>
        <taxon>rosids</taxon>
        <taxon>malvids</taxon>
        <taxon>Sapindales</taxon>
        <taxon>Meliaceae</taxon>
        <taxon>Melia</taxon>
    </lineage>
</organism>
<proteinExistence type="predicted"/>